<comment type="caution">
    <text evidence="9">The sequence shown here is derived from an EMBL/GenBank/DDBJ whole genome shotgun (WGS) entry which is preliminary data.</text>
</comment>
<dbReference type="PANTHER" id="PTHR45797:SF1">
    <property type="entry name" value="HELICASE ARIP4"/>
    <property type="match status" value="1"/>
</dbReference>
<dbReference type="GO" id="GO:0005634">
    <property type="term" value="C:nucleus"/>
    <property type="evidence" value="ECO:0007669"/>
    <property type="project" value="UniProtKB-SubCell"/>
</dbReference>
<organism evidence="9 10">
    <name type="scientific">Cirrhinus mrigala</name>
    <name type="common">Mrigala</name>
    <dbReference type="NCBI Taxonomy" id="683832"/>
    <lineage>
        <taxon>Eukaryota</taxon>
        <taxon>Metazoa</taxon>
        <taxon>Chordata</taxon>
        <taxon>Craniata</taxon>
        <taxon>Vertebrata</taxon>
        <taxon>Euteleostomi</taxon>
        <taxon>Actinopterygii</taxon>
        <taxon>Neopterygii</taxon>
        <taxon>Teleostei</taxon>
        <taxon>Ostariophysi</taxon>
        <taxon>Cypriniformes</taxon>
        <taxon>Cyprinidae</taxon>
        <taxon>Labeoninae</taxon>
        <taxon>Labeonini</taxon>
        <taxon>Cirrhinus</taxon>
    </lineage>
</organism>
<keyword evidence="3" id="KW-0547">Nucleotide-binding</keyword>
<feature type="non-terminal residue" evidence="9">
    <location>
        <position position="1"/>
    </location>
</feature>
<proteinExistence type="inferred from homology"/>
<evidence type="ECO:0000256" key="8">
    <source>
        <dbReference type="SAM" id="MobiDB-lite"/>
    </source>
</evidence>
<keyword evidence="4" id="KW-0378">Hydrolase</keyword>
<evidence type="ECO:0000256" key="2">
    <source>
        <dbReference type="ARBA" id="ARBA00007025"/>
    </source>
</evidence>
<dbReference type="Proteomes" id="UP001529510">
    <property type="component" value="Unassembled WGS sequence"/>
</dbReference>
<keyword evidence="10" id="KW-1185">Reference proteome</keyword>
<feature type="compositionally biased region" description="Basic and acidic residues" evidence="8">
    <location>
        <begin position="19"/>
        <end position="35"/>
    </location>
</feature>
<dbReference type="GO" id="GO:0004386">
    <property type="term" value="F:helicase activity"/>
    <property type="evidence" value="ECO:0007669"/>
    <property type="project" value="UniProtKB-KW"/>
</dbReference>
<dbReference type="GO" id="GO:0003677">
    <property type="term" value="F:DNA binding"/>
    <property type="evidence" value="ECO:0007669"/>
    <property type="project" value="UniProtKB-KW"/>
</dbReference>
<evidence type="ECO:0000256" key="1">
    <source>
        <dbReference type="ARBA" id="ARBA00004123"/>
    </source>
</evidence>
<keyword evidence="7" id="KW-0539">Nucleus</keyword>
<gene>
    <name evidence="9" type="ORF">M9458_044379</name>
</gene>
<evidence type="ECO:0000256" key="6">
    <source>
        <dbReference type="ARBA" id="ARBA00023125"/>
    </source>
</evidence>
<keyword evidence="4" id="KW-0347">Helicase</keyword>
<evidence type="ECO:0000313" key="9">
    <source>
        <dbReference type="EMBL" id="KAL0160654.1"/>
    </source>
</evidence>
<reference evidence="9 10" key="1">
    <citation type="submission" date="2024-05" db="EMBL/GenBank/DDBJ databases">
        <title>Genome sequencing and assembly of Indian major carp, Cirrhinus mrigala (Hamilton, 1822).</title>
        <authorList>
            <person name="Mohindra V."/>
            <person name="Chowdhury L.M."/>
            <person name="Lal K."/>
            <person name="Jena J.K."/>
        </authorList>
    </citation>
    <scope>NUCLEOTIDE SEQUENCE [LARGE SCALE GENOMIC DNA]</scope>
    <source>
        <strain evidence="9">CM1030</strain>
        <tissue evidence="9">Blood</tissue>
    </source>
</reference>
<evidence type="ECO:0000313" key="10">
    <source>
        <dbReference type="Proteomes" id="UP001529510"/>
    </source>
</evidence>
<accession>A0ABD0NF52</accession>
<dbReference type="PANTHER" id="PTHR45797">
    <property type="entry name" value="RAD54-LIKE"/>
    <property type="match status" value="1"/>
</dbReference>
<comment type="subcellular location">
    <subcellularLocation>
        <location evidence="1">Nucleus</location>
    </subcellularLocation>
</comment>
<keyword evidence="5" id="KW-0067">ATP-binding</keyword>
<dbReference type="InterPro" id="IPR044574">
    <property type="entry name" value="ARIP4-like"/>
</dbReference>
<evidence type="ECO:0000256" key="4">
    <source>
        <dbReference type="ARBA" id="ARBA00022806"/>
    </source>
</evidence>
<evidence type="ECO:0000256" key="7">
    <source>
        <dbReference type="ARBA" id="ARBA00023242"/>
    </source>
</evidence>
<sequence>QPFHHESLLMDRKDLKLTKAEKRAAKKSYEDEKRASVPYQRPSYAHYYPASDQRLTNIPAFSQRNWRPPPHLEEKPVASVRPVQSTPIPMMPRQVPMSVPSSSAGFPVNYLQKAGVYVQRVVTTT</sequence>
<dbReference type="EMBL" id="JAMKFB020000022">
    <property type="protein sequence ID" value="KAL0160654.1"/>
    <property type="molecule type" value="Genomic_DNA"/>
</dbReference>
<keyword evidence="6" id="KW-0238">DNA-binding</keyword>
<evidence type="ECO:0000256" key="5">
    <source>
        <dbReference type="ARBA" id="ARBA00022840"/>
    </source>
</evidence>
<protein>
    <submittedName>
        <fullName evidence="9">Uncharacterized protein</fullName>
    </submittedName>
</protein>
<comment type="similarity">
    <text evidence="2">Belongs to the SNF2/RAD54 helicase family.</text>
</comment>
<feature type="region of interest" description="Disordered" evidence="8">
    <location>
        <begin position="19"/>
        <end position="42"/>
    </location>
</feature>
<evidence type="ECO:0000256" key="3">
    <source>
        <dbReference type="ARBA" id="ARBA00022741"/>
    </source>
</evidence>
<dbReference type="GO" id="GO:0005524">
    <property type="term" value="F:ATP binding"/>
    <property type="evidence" value="ECO:0007669"/>
    <property type="project" value="UniProtKB-KW"/>
</dbReference>
<feature type="non-terminal residue" evidence="9">
    <location>
        <position position="125"/>
    </location>
</feature>
<dbReference type="AlphaFoldDB" id="A0ABD0NF52"/>
<feature type="region of interest" description="Disordered" evidence="8">
    <location>
        <begin position="61"/>
        <end position="99"/>
    </location>
</feature>
<name>A0ABD0NF52_CIRMR</name>